<organism evidence="2 3">
    <name type="scientific">Haloarcula quadrata</name>
    <dbReference type="NCBI Taxonomy" id="182779"/>
    <lineage>
        <taxon>Archaea</taxon>
        <taxon>Methanobacteriati</taxon>
        <taxon>Methanobacteriota</taxon>
        <taxon>Stenosarchaea group</taxon>
        <taxon>Halobacteria</taxon>
        <taxon>Halobacteriales</taxon>
        <taxon>Haloarculaceae</taxon>
        <taxon>Haloarcula</taxon>
    </lineage>
</organism>
<keyword evidence="1" id="KW-1133">Transmembrane helix</keyword>
<gene>
    <name evidence="2" type="ORF">BDK61_3744</name>
</gene>
<feature type="transmembrane region" description="Helical" evidence="1">
    <location>
        <begin position="20"/>
        <end position="39"/>
    </location>
</feature>
<dbReference type="Proteomes" id="UP000268233">
    <property type="component" value="Unassembled WGS sequence"/>
</dbReference>
<evidence type="ECO:0000256" key="1">
    <source>
        <dbReference type="SAM" id="Phobius"/>
    </source>
</evidence>
<keyword evidence="1" id="KW-0812">Transmembrane</keyword>
<keyword evidence="1" id="KW-0472">Membrane</keyword>
<feature type="transmembrane region" description="Helical" evidence="1">
    <location>
        <begin position="45"/>
        <end position="61"/>
    </location>
</feature>
<dbReference type="RefSeq" id="WP_004966658.1">
    <property type="nucleotide sequence ID" value="NZ_RBWW01000002.1"/>
</dbReference>
<reference evidence="2 3" key="1">
    <citation type="submission" date="2018-10" db="EMBL/GenBank/DDBJ databases">
        <title>Genomic Encyclopedia of Archaeal and Bacterial Type Strains, Phase II (KMG-II): from individual species to whole genera.</title>
        <authorList>
            <person name="Goeker M."/>
        </authorList>
    </citation>
    <scope>NUCLEOTIDE SEQUENCE [LARGE SCALE GENOMIC DNA]</scope>
    <source>
        <strain evidence="2 3">DSM 11927</strain>
    </source>
</reference>
<name>A0A495QVK9_9EURY</name>
<dbReference type="AlphaFoldDB" id="A0A495QVK9"/>
<accession>A0A495QVK9</accession>
<evidence type="ECO:0000313" key="2">
    <source>
        <dbReference type="EMBL" id="RKS78102.1"/>
    </source>
</evidence>
<proteinExistence type="predicted"/>
<dbReference type="EMBL" id="RBWW01000002">
    <property type="protein sequence ID" value="RKS78102.1"/>
    <property type="molecule type" value="Genomic_DNA"/>
</dbReference>
<keyword evidence="3" id="KW-1185">Reference proteome</keyword>
<evidence type="ECO:0000313" key="3">
    <source>
        <dbReference type="Proteomes" id="UP000268233"/>
    </source>
</evidence>
<comment type="caution">
    <text evidence="2">The sequence shown here is derived from an EMBL/GenBank/DDBJ whole genome shotgun (WGS) entry which is preliminary data.</text>
</comment>
<protein>
    <submittedName>
        <fullName evidence="2">Uncharacterized protein</fullName>
    </submittedName>
</protein>
<dbReference type="GeneID" id="64825122"/>
<sequence length="67" mass="7554">MNDLYNRLDQWLRNRSRAEYALLTGAMTASILFGIGVAIGRPLGSDAMMLGLTMTVVYYWLDPNAKR</sequence>